<feature type="transmembrane region" description="Helical" evidence="2">
    <location>
        <begin position="175"/>
        <end position="196"/>
    </location>
</feature>
<keyword evidence="2" id="KW-1133">Transmembrane helix</keyword>
<evidence type="ECO:0000313" key="4">
    <source>
        <dbReference type="Proteomes" id="UP000326344"/>
    </source>
</evidence>
<gene>
    <name evidence="3" type="ORF">F0P93_03740</name>
</gene>
<feature type="transmembrane region" description="Helical" evidence="2">
    <location>
        <begin position="240"/>
        <end position="257"/>
    </location>
</feature>
<dbReference type="EMBL" id="VTWS01000001">
    <property type="protein sequence ID" value="KAA9356863.1"/>
    <property type="molecule type" value="Genomic_DNA"/>
</dbReference>
<feature type="transmembrane region" description="Helical" evidence="2">
    <location>
        <begin position="21"/>
        <end position="40"/>
    </location>
</feature>
<feature type="transmembrane region" description="Helical" evidence="2">
    <location>
        <begin position="52"/>
        <end position="76"/>
    </location>
</feature>
<name>A0A5N1JSV8_9BACT</name>
<dbReference type="Proteomes" id="UP000326344">
    <property type="component" value="Unassembled WGS sequence"/>
</dbReference>
<comment type="caution">
    <text evidence="3">The sequence shown here is derived from an EMBL/GenBank/DDBJ whole genome shotgun (WGS) entry which is preliminary data.</text>
</comment>
<evidence type="ECO:0000256" key="1">
    <source>
        <dbReference type="SAM" id="MobiDB-lite"/>
    </source>
</evidence>
<keyword evidence="4" id="KW-1185">Reference proteome</keyword>
<evidence type="ECO:0008006" key="5">
    <source>
        <dbReference type="Google" id="ProtNLM"/>
    </source>
</evidence>
<keyword evidence="2" id="KW-0812">Transmembrane</keyword>
<proteinExistence type="predicted"/>
<keyword evidence="2" id="KW-0472">Membrane</keyword>
<reference evidence="3 4" key="1">
    <citation type="submission" date="2019-09" db="EMBL/GenBank/DDBJ databases">
        <title>Genome Sequence of Larkinella sp MA1.</title>
        <authorList>
            <person name="Srinivasan S."/>
        </authorList>
    </citation>
    <scope>NUCLEOTIDE SEQUENCE [LARGE SCALE GENOMIC DNA]</scope>
    <source>
        <strain evidence="3 4">MA1</strain>
    </source>
</reference>
<accession>A0A5N1JSV8</accession>
<feature type="transmembrane region" description="Helical" evidence="2">
    <location>
        <begin position="497"/>
        <end position="519"/>
    </location>
</feature>
<dbReference type="SUPFAM" id="SSF55486">
    <property type="entry name" value="Metalloproteases ('zincins'), catalytic domain"/>
    <property type="match status" value="1"/>
</dbReference>
<dbReference type="InterPro" id="IPR027268">
    <property type="entry name" value="Peptidase_M4/M1_CTD_sf"/>
</dbReference>
<dbReference type="RefSeq" id="WP_150874982.1">
    <property type="nucleotide sequence ID" value="NZ_VTWS01000001.1"/>
</dbReference>
<evidence type="ECO:0000313" key="3">
    <source>
        <dbReference type="EMBL" id="KAA9356863.1"/>
    </source>
</evidence>
<organism evidence="3 4">
    <name type="scientific">Larkinella humicola</name>
    <dbReference type="NCBI Taxonomy" id="2607654"/>
    <lineage>
        <taxon>Bacteria</taxon>
        <taxon>Pseudomonadati</taxon>
        <taxon>Bacteroidota</taxon>
        <taxon>Cytophagia</taxon>
        <taxon>Cytophagales</taxon>
        <taxon>Spirosomataceae</taxon>
        <taxon>Larkinella</taxon>
    </lineage>
</organism>
<feature type="transmembrane region" description="Helical" evidence="2">
    <location>
        <begin position="97"/>
        <end position="126"/>
    </location>
</feature>
<feature type="transmembrane region" description="Helical" evidence="2">
    <location>
        <begin position="582"/>
        <end position="603"/>
    </location>
</feature>
<feature type="region of interest" description="Disordered" evidence="1">
    <location>
        <begin position="279"/>
        <end position="301"/>
    </location>
</feature>
<feature type="transmembrane region" description="Helical" evidence="2">
    <location>
        <begin position="465"/>
        <end position="485"/>
    </location>
</feature>
<evidence type="ECO:0000256" key="2">
    <source>
        <dbReference type="SAM" id="Phobius"/>
    </source>
</evidence>
<dbReference type="Gene3D" id="1.10.390.10">
    <property type="entry name" value="Neutral Protease Domain 2"/>
    <property type="match status" value="1"/>
</dbReference>
<sequence>MKFTEIFRFEFRYQWRHTSTWLLFGLFFLFGFLILRMVTLPDGTYLNAPGTIAFFTVFGSVIWVIIGGVVAGDAATRDRQTRMHPLMYTTPVSKLNYLGARFLSALAVNALILLSLFAGCLLSFYGPGAKTQFVGPFRLASYFTNYGFLALPTVVATTAIQFTVAALSGRAIASYVASILILIFSQFGGTTVHYALEWKVLGSLMDLLGTSIVVEMEGWTPIDKNTRLILLEGPWLWNRLMWFGLAAGALAFTYFRFRLGHVIPNTPWTRIFSRRSNPGRSPVLTAPDASDPGNRDTSPINLPNRTRHFGFATDVRQALAIALSSFGMIARTRGGLTLVALLSIGTGLFATEYMEWLGVPLLARTEEVLRILAPALSSLKTQWIIIPQLTIFYAGELVWREREAGLNELSDTTPVREWVLLLGKFLGLSLVIITWMAFLMGAGIINQLVMRYHHFEIGVYLKALFGIQLTNYLLFALLVYAIHILVNQKYIGHMVAFGVYGYILFASMIGLEHNLLIYASDPGWSYSDMQGFGPSITPWLWFKFYWASWAFLLAVVATLFWVRSKEGGLHARFQRAKYRFAAYRPAFWMAVVLVAGSGGFIFYNTNGLNAYLNQADRLQMRAEYERRYGPYWNAPRPVLVRTRLQVELYPEKQKAEITGTYQLVNRGKVAIDSIHLSTIPHEGIADVSFNRPAFPMVLDDELGYRIYSLKNPLQPGDSLQMHFKMHIKPRGFSNTGVDASVVANGSHLTSGWMPVIGYQDDRRLRDARDRSTHGLAPRAERPSLYDVAARNDTRHAEQIDLEAIVGTTRGQIGVAPGALRRTWTKGDRQYFHYATNAPIHNDYAFFSARYAVREAHWIPHSPRSGQTFPNPLPGSQPTAKPVTIQIFYHPAHDANVERMVKSAQASLAYYSREFGPYPYSHFRVLERPGPGRGMHAEPMTIDYQEGYSLMNPRPAGLDLPYHIMAHEVAHQWWGLFLSPAAVEGAGVLVESLATYSAMQVVEKTLGYEHLLRYLSQMRLEYEVPRSRAAPPLLRANNQFMNYRKGPFALYALRKYIGKDRVNDALRRMLRDYSPSPPLPTTLDFYRELQSVTPDSLQTLLHDLFAANTFWELETQTATAKQLKEGTWQVILEVEARKMTVDSIGKETNVLMKDWIEIGVYAPPVKGQRSEKVLYLRKHRIGTGKQTIILTVPEKPGRSGIDPNHLLIDLNLENNVSKVSI</sequence>
<feature type="transmembrane region" description="Helical" evidence="2">
    <location>
        <begin position="146"/>
        <end position="168"/>
    </location>
</feature>
<feature type="transmembrane region" description="Helical" evidence="2">
    <location>
        <begin position="419"/>
        <end position="445"/>
    </location>
</feature>
<feature type="transmembrane region" description="Helical" evidence="2">
    <location>
        <begin position="539"/>
        <end position="562"/>
    </location>
</feature>
<protein>
    <recommendedName>
        <fullName evidence="5">Peptidase M1 membrane alanine aminopeptidase domain-containing protein</fullName>
    </recommendedName>
</protein>
<dbReference type="AlphaFoldDB" id="A0A5N1JSV8"/>